<keyword evidence="2" id="KW-0274">FAD</keyword>
<keyword evidence="1" id="KW-0285">Flavoprotein</keyword>
<feature type="domain" description="FAD-binding" evidence="4">
    <location>
        <begin position="7"/>
        <end position="381"/>
    </location>
</feature>
<dbReference type="InterPro" id="IPR002938">
    <property type="entry name" value="FAD-bd"/>
</dbReference>
<protein>
    <recommendedName>
        <fullName evidence="4">FAD-binding domain-containing protein</fullName>
    </recommendedName>
</protein>
<dbReference type="STRING" id="93625.A0A409XIK9"/>
<reference evidence="5 6" key="1">
    <citation type="journal article" date="2018" name="Evol. Lett.">
        <title>Horizontal gene cluster transfer increased hallucinogenic mushroom diversity.</title>
        <authorList>
            <person name="Reynolds H.T."/>
            <person name="Vijayakumar V."/>
            <person name="Gluck-Thaler E."/>
            <person name="Korotkin H.B."/>
            <person name="Matheny P.B."/>
            <person name="Slot J.C."/>
        </authorList>
    </citation>
    <scope>NUCLEOTIDE SEQUENCE [LARGE SCALE GENOMIC DNA]</scope>
    <source>
        <strain evidence="5 6">2631</strain>
    </source>
</reference>
<evidence type="ECO:0000256" key="2">
    <source>
        <dbReference type="ARBA" id="ARBA00022827"/>
    </source>
</evidence>
<keyword evidence="3" id="KW-0560">Oxidoreductase</keyword>
<evidence type="ECO:0000256" key="1">
    <source>
        <dbReference type="ARBA" id="ARBA00022630"/>
    </source>
</evidence>
<proteinExistence type="predicted"/>
<dbReference type="InParanoid" id="A0A409XIK9"/>
<dbReference type="SUPFAM" id="SSF54373">
    <property type="entry name" value="FAD-linked reductases, C-terminal domain"/>
    <property type="match status" value="1"/>
</dbReference>
<dbReference type="PRINTS" id="PR00420">
    <property type="entry name" value="RNGMNOXGNASE"/>
</dbReference>
<organism evidence="5 6">
    <name type="scientific">Psilocybe cyanescens</name>
    <dbReference type="NCBI Taxonomy" id="93625"/>
    <lineage>
        <taxon>Eukaryota</taxon>
        <taxon>Fungi</taxon>
        <taxon>Dikarya</taxon>
        <taxon>Basidiomycota</taxon>
        <taxon>Agaricomycotina</taxon>
        <taxon>Agaricomycetes</taxon>
        <taxon>Agaricomycetidae</taxon>
        <taxon>Agaricales</taxon>
        <taxon>Agaricineae</taxon>
        <taxon>Strophariaceae</taxon>
        <taxon>Psilocybe</taxon>
    </lineage>
</organism>
<evidence type="ECO:0000256" key="3">
    <source>
        <dbReference type="ARBA" id="ARBA00023002"/>
    </source>
</evidence>
<evidence type="ECO:0000259" key="4">
    <source>
        <dbReference type="Pfam" id="PF01494"/>
    </source>
</evidence>
<name>A0A409XIK9_PSICY</name>
<comment type="caution">
    <text evidence="5">The sequence shown here is derived from an EMBL/GenBank/DDBJ whole genome shotgun (WGS) entry which is preliminary data.</text>
</comment>
<dbReference type="PANTHER" id="PTHR46720:SF3">
    <property type="entry name" value="FAD-BINDING DOMAIN-CONTAINING PROTEIN-RELATED"/>
    <property type="match status" value="1"/>
</dbReference>
<accession>A0A409XIK9</accession>
<dbReference type="InterPro" id="IPR036188">
    <property type="entry name" value="FAD/NAD-bd_sf"/>
</dbReference>
<dbReference type="Pfam" id="PF01494">
    <property type="entry name" value="FAD_binding_3"/>
    <property type="match status" value="1"/>
</dbReference>
<dbReference type="InterPro" id="IPR051104">
    <property type="entry name" value="FAD_monoxygenase"/>
</dbReference>
<sequence>MSSQKLRIAIVGGGIGGLTLAVALSNLHLDEHIQVDIYESTAKLTQVGAGITLWPRGREILKNMGLEESLAERLSADQELPVLGIPKLAFIIRKSDKKNGDLISEAMLPGGSISIHRADVQEVLLKHISPSIKFHLSHRLRTYRQTTDGVVLEFKNDETAVCDLLVGADGINSTVRQTFLAEGRDWSEEEKVKQAAPIWSGTYVYRDLIDSEVIKSEWPNHRALTEPMVYCGKNKHIVAYPVRQGKFVNVVIFLSYREMEGTYHTGPAAVESTPNDCMPHFIDWEDEAVALVKYTTKPSKWAIQTTKPLNSYAEGRVLLLGDAAHAMTLHLGNGAGQAMEDAYFLANILEKAIHQGKPDVLKLARIYSTVRQPFVNFVVQASRNQGLLYELNAPGLENLKDGDDVPRDKLDNLAGLIRKGWDWTWKSADDDLQRALSML</sequence>
<dbReference type="GO" id="GO:0044550">
    <property type="term" value="P:secondary metabolite biosynthetic process"/>
    <property type="evidence" value="ECO:0007669"/>
    <property type="project" value="TreeGrafter"/>
</dbReference>
<dbReference type="GO" id="GO:0016491">
    <property type="term" value="F:oxidoreductase activity"/>
    <property type="evidence" value="ECO:0007669"/>
    <property type="project" value="UniProtKB-KW"/>
</dbReference>
<dbReference type="OrthoDB" id="417877at2759"/>
<dbReference type="Gene3D" id="3.50.50.60">
    <property type="entry name" value="FAD/NAD(P)-binding domain"/>
    <property type="match status" value="1"/>
</dbReference>
<evidence type="ECO:0000313" key="6">
    <source>
        <dbReference type="Proteomes" id="UP000283269"/>
    </source>
</evidence>
<dbReference type="Proteomes" id="UP000283269">
    <property type="component" value="Unassembled WGS sequence"/>
</dbReference>
<gene>
    <name evidence="5" type="ORF">CVT25_007566</name>
</gene>
<dbReference type="AlphaFoldDB" id="A0A409XIK9"/>
<dbReference type="SUPFAM" id="SSF51905">
    <property type="entry name" value="FAD/NAD(P)-binding domain"/>
    <property type="match status" value="1"/>
</dbReference>
<dbReference type="PANTHER" id="PTHR46720">
    <property type="entry name" value="HYDROXYLASE, PUTATIVE (AFU_ORTHOLOGUE AFUA_3G01460)-RELATED"/>
    <property type="match status" value="1"/>
</dbReference>
<evidence type="ECO:0000313" key="5">
    <source>
        <dbReference type="EMBL" id="PPQ90605.1"/>
    </source>
</evidence>
<keyword evidence="6" id="KW-1185">Reference proteome</keyword>
<dbReference type="EMBL" id="NHYD01001593">
    <property type="protein sequence ID" value="PPQ90605.1"/>
    <property type="molecule type" value="Genomic_DNA"/>
</dbReference>
<dbReference type="GO" id="GO:0071949">
    <property type="term" value="F:FAD binding"/>
    <property type="evidence" value="ECO:0007669"/>
    <property type="project" value="InterPro"/>
</dbReference>